<keyword evidence="3" id="KW-1185">Reference proteome</keyword>
<dbReference type="EMBL" id="MSFO01000010">
    <property type="protein sequence ID" value="PLB43986.1"/>
    <property type="molecule type" value="Genomic_DNA"/>
</dbReference>
<dbReference type="AlphaFoldDB" id="A0A2I2FTP1"/>
<dbReference type="RefSeq" id="XP_024699288.1">
    <property type="nucleotide sequence ID" value="XM_024850306.1"/>
</dbReference>
<dbReference type="VEuPathDB" id="FungiDB:P170DRAFT_441423"/>
<reference evidence="2 3" key="1">
    <citation type="submission" date="2016-12" db="EMBL/GenBank/DDBJ databases">
        <title>The genomes of Aspergillus section Nigri reveals drivers in fungal speciation.</title>
        <authorList>
            <consortium name="DOE Joint Genome Institute"/>
            <person name="Vesth T.C."/>
            <person name="Nybo J."/>
            <person name="Theobald S."/>
            <person name="Brandl J."/>
            <person name="Frisvad J.C."/>
            <person name="Nielsen K.F."/>
            <person name="Lyhne E.K."/>
            <person name="Kogle M.E."/>
            <person name="Kuo A."/>
            <person name="Riley R."/>
            <person name="Clum A."/>
            <person name="Nolan M."/>
            <person name="Lipzen A."/>
            <person name="Salamov A."/>
            <person name="Henrissat B."/>
            <person name="Wiebenga A."/>
            <person name="De Vries R.P."/>
            <person name="Grigoriev I.V."/>
            <person name="Mortensen U.H."/>
            <person name="Andersen M.R."/>
            <person name="Baker S.E."/>
        </authorList>
    </citation>
    <scope>NUCLEOTIDE SEQUENCE [LARGE SCALE GENOMIC DNA]</scope>
    <source>
        <strain evidence="2 3">IBT 23096</strain>
    </source>
</reference>
<name>A0A2I2FTP1_9EURO</name>
<feature type="region of interest" description="Disordered" evidence="1">
    <location>
        <begin position="1"/>
        <end position="50"/>
    </location>
</feature>
<comment type="caution">
    <text evidence="2">The sequence shown here is derived from an EMBL/GenBank/DDBJ whole genome shotgun (WGS) entry which is preliminary data.</text>
</comment>
<evidence type="ECO:0000313" key="3">
    <source>
        <dbReference type="Proteomes" id="UP000234275"/>
    </source>
</evidence>
<gene>
    <name evidence="2" type="ORF">P170DRAFT_441423</name>
</gene>
<evidence type="ECO:0000256" key="1">
    <source>
        <dbReference type="SAM" id="MobiDB-lite"/>
    </source>
</evidence>
<proteinExistence type="predicted"/>
<evidence type="ECO:0000313" key="2">
    <source>
        <dbReference type="EMBL" id="PLB43986.1"/>
    </source>
</evidence>
<dbReference type="GeneID" id="36558005"/>
<organism evidence="2 3">
    <name type="scientific">Aspergillus steynii IBT 23096</name>
    <dbReference type="NCBI Taxonomy" id="1392250"/>
    <lineage>
        <taxon>Eukaryota</taxon>
        <taxon>Fungi</taxon>
        <taxon>Dikarya</taxon>
        <taxon>Ascomycota</taxon>
        <taxon>Pezizomycotina</taxon>
        <taxon>Eurotiomycetes</taxon>
        <taxon>Eurotiomycetidae</taxon>
        <taxon>Eurotiales</taxon>
        <taxon>Aspergillaceae</taxon>
        <taxon>Aspergillus</taxon>
        <taxon>Aspergillus subgen. Circumdati</taxon>
    </lineage>
</organism>
<accession>A0A2I2FTP1</accession>
<dbReference type="Proteomes" id="UP000234275">
    <property type="component" value="Unassembled WGS sequence"/>
</dbReference>
<feature type="compositionally biased region" description="Polar residues" evidence="1">
    <location>
        <begin position="28"/>
        <end position="47"/>
    </location>
</feature>
<sequence>MPAVEKPSPEWPIPQASYQTQDEARLPTPTSNPLRTSIPSAVKSNSHGCLPQPLVSEIPHRDKADQKPQIVARVDRMALDIHMSSQGLSRRESRDEEPSCLLLKPCACLGWSGKDDGNNGEFETDFASEGHDPDRRYGCGIQTILDGVVLFGLAGQEVPSALDATCRLG</sequence>
<protein>
    <submittedName>
        <fullName evidence="2">Uncharacterized protein</fullName>
    </submittedName>
</protein>